<name>A0A2W5FJ13_9BACT</name>
<dbReference type="SUPFAM" id="SSF53756">
    <property type="entry name" value="UDP-Glycosyltransferase/glycogen phosphorylase"/>
    <property type="match status" value="1"/>
</dbReference>
<dbReference type="PANTHER" id="PTHR43174">
    <property type="entry name" value="UDP-N-ACETYLGLUCOSAMINE 2-EPIMERASE"/>
    <property type="match status" value="1"/>
</dbReference>
<protein>
    <submittedName>
        <fullName evidence="2">UDP-N-acetylglucosamine 2-epimerase (Hydrolyzing)</fullName>
    </submittedName>
</protein>
<reference evidence="2 3" key="1">
    <citation type="submission" date="2017-08" db="EMBL/GenBank/DDBJ databases">
        <title>Infants hospitalized years apart are colonized by the same room-sourced microbial strains.</title>
        <authorList>
            <person name="Brooks B."/>
            <person name="Olm M.R."/>
            <person name="Firek B.A."/>
            <person name="Baker R."/>
            <person name="Thomas B.C."/>
            <person name="Morowitz M.J."/>
            <person name="Banfield J.F."/>
        </authorList>
    </citation>
    <scope>NUCLEOTIDE SEQUENCE [LARGE SCALE GENOMIC DNA]</scope>
    <source>
        <strain evidence="2">S2_006_000_R2_64</strain>
    </source>
</reference>
<gene>
    <name evidence="2" type="primary">neuC</name>
    <name evidence="2" type="ORF">DI586_10745</name>
</gene>
<dbReference type="InterPro" id="IPR003331">
    <property type="entry name" value="UDP_GlcNAc_Epimerase_2_dom"/>
</dbReference>
<dbReference type="GO" id="GO:0006047">
    <property type="term" value="P:UDP-N-acetylglucosamine metabolic process"/>
    <property type="evidence" value="ECO:0007669"/>
    <property type="project" value="InterPro"/>
</dbReference>
<dbReference type="Pfam" id="PF02350">
    <property type="entry name" value="Epimerase_2"/>
    <property type="match status" value="1"/>
</dbReference>
<dbReference type="Gene3D" id="3.40.50.2000">
    <property type="entry name" value="Glycogen Phosphorylase B"/>
    <property type="match status" value="2"/>
</dbReference>
<dbReference type="CDD" id="cd03786">
    <property type="entry name" value="GTB_UDP-GlcNAc_2-Epimerase"/>
    <property type="match status" value="1"/>
</dbReference>
<dbReference type="AlphaFoldDB" id="A0A2W5FJ13"/>
<dbReference type="InterPro" id="IPR020004">
    <property type="entry name" value="UDP-GlcNAc_Epase"/>
</dbReference>
<organism evidence="2 3">
    <name type="scientific">Micavibrio aeruginosavorus</name>
    <dbReference type="NCBI Taxonomy" id="349221"/>
    <lineage>
        <taxon>Bacteria</taxon>
        <taxon>Pseudomonadati</taxon>
        <taxon>Bdellovibrionota</taxon>
        <taxon>Bdellovibrionia</taxon>
        <taxon>Bdellovibrionales</taxon>
        <taxon>Pseudobdellovibrionaceae</taxon>
        <taxon>Micavibrio</taxon>
    </lineage>
</organism>
<evidence type="ECO:0000313" key="2">
    <source>
        <dbReference type="EMBL" id="PZP53700.1"/>
    </source>
</evidence>
<evidence type="ECO:0000259" key="1">
    <source>
        <dbReference type="Pfam" id="PF02350"/>
    </source>
</evidence>
<dbReference type="EMBL" id="QFOT01000169">
    <property type="protein sequence ID" value="PZP53700.1"/>
    <property type="molecule type" value="Genomic_DNA"/>
</dbReference>
<dbReference type="InterPro" id="IPR029767">
    <property type="entry name" value="WecB-like"/>
</dbReference>
<dbReference type="GO" id="GO:0004553">
    <property type="term" value="F:hydrolase activity, hydrolyzing O-glycosyl compounds"/>
    <property type="evidence" value="ECO:0007669"/>
    <property type="project" value="InterPro"/>
</dbReference>
<sequence length="383" mass="42032">MKRKICVVLTMRASYAKIKPILQAIQKHEDLELQVVLAASALLARFGNLESIVAKDGFPINARIHMILEGENLITSAKSTGFGIGEFASCFDMLKPDVVVVIGDRYELMSPAVAAAYLNIPLAHVQGGEITGNIDEKVRHAVTKLADLHFPSTALAAERLAKMGENPEKIFFTGCPSIDIAKNAVENPDTDFDLYKKYNGVGAQPDLSKGYYIVMQHPVTTEYPNGGEQIEETLKAIERLDLPAIWFWPNVDAGSDDVSKKIRIFREVKNPAHVHFIKNMEPQDFLSLLNKANGIIGNSSAGIRESSYLGVPSVNIGSRQVHRERGPNVIDVSYNSEEIYSAIVNHCTGKKKSCDLYGKGNAGALIADHLATAELSYTKYLMI</sequence>
<accession>A0A2W5FJ13</accession>
<dbReference type="NCBIfam" id="TIGR03568">
    <property type="entry name" value="NeuC_NnaA"/>
    <property type="match status" value="1"/>
</dbReference>
<dbReference type="Proteomes" id="UP000249739">
    <property type="component" value="Unassembled WGS sequence"/>
</dbReference>
<feature type="domain" description="UDP-N-acetylglucosamine 2-epimerase" evidence="1">
    <location>
        <begin position="23"/>
        <end position="370"/>
    </location>
</feature>
<comment type="caution">
    <text evidence="2">The sequence shown here is derived from an EMBL/GenBank/DDBJ whole genome shotgun (WGS) entry which is preliminary data.</text>
</comment>
<proteinExistence type="predicted"/>
<evidence type="ECO:0000313" key="3">
    <source>
        <dbReference type="Proteomes" id="UP000249739"/>
    </source>
</evidence>
<dbReference type="PANTHER" id="PTHR43174:SF3">
    <property type="entry name" value="UDP-N-ACETYLGLUCOSAMINE 2-EPIMERASE"/>
    <property type="match status" value="1"/>
</dbReference>